<evidence type="ECO:0000313" key="15">
    <source>
        <dbReference type="Proteomes" id="UP001457282"/>
    </source>
</evidence>
<dbReference type="EC" id="2.3.1.225" evidence="11"/>
<sequence length="450" mass="50147">MQSEPRQFPRGASAAGDGPALVKTYKAWKGSNIFLLDGRLIFGPDARSLGLTVSLIVVPVAVFCGFVARKLIDHLGISVMIAVIVLTLFVLVLLLLTSARDPGIVPRNLHPPEPDDYDGSTETGASETPQSRFPRMKEVLINRIIVKVKYCDTCMLYRPPRCSHCSICNNCVQRFDHHCPWVGQCIGLRNYRFFFMFVFFATLLCIYVHGFCWVYVKRIMNSEDNISIWKALIKTPASIVLIIYSFIASWFVGGLTSFHLYLISTNQSTYENFRYRYDGRANPFNKGVIENFMEIFCTSIPQSKNNFREKVPINPSIPPTPVGANFDGPVMGKAISDIEMGKKPEWDEAARETDYGGQFSNDDGECKDHGFSEADASPDLSRTLPTESSESHSAALHPSRRSSWGRRSGSLNISPEVLAMAAGVGDSRRVSDRISGNFTTETGQQSQIYS</sequence>
<keyword evidence="15" id="KW-1185">Reference proteome</keyword>
<keyword evidence="3 11" id="KW-0808">Transferase</keyword>
<evidence type="ECO:0000256" key="11">
    <source>
        <dbReference type="RuleBase" id="RU079119"/>
    </source>
</evidence>
<proteinExistence type="inferred from homology"/>
<comment type="caution">
    <text evidence="14">The sequence shown here is derived from an EMBL/GenBank/DDBJ whole genome shotgun (WGS) entry which is preliminary data.</text>
</comment>
<evidence type="ECO:0000256" key="7">
    <source>
        <dbReference type="ARBA" id="ARBA00023139"/>
    </source>
</evidence>
<dbReference type="EMBL" id="JBEDUW010000005">
    <property type="protein sequence ID" value="KAK9926579.1"/>
    <property type="molecule type" value="Genomic_DNA"/>
</dbReference>
<keyword evidence="8" id="KW-0449">Lipoprotein</keyword>
<evidence type="ECO:0000256" key="9">
    <source>
        <dbReference type="ARBA" id="ARBA00023315"/>
    </source>
</evidence>
<evidence type="ECO:0000313" key="14">
    <source>
        <dbReference type="EMBL" id="KAK9926579.1"/>
    </source>
</evidence>
<dbReference type="GO" id="GO:0006612">
    <property type="term" value="P:protein targeting to membrane"/>
    <property type="evidence" value="ECO:0007669"/>
    <property type="project" value="TreeGrafter"/>
</dbReference>
<feature type="transmembrane region" description="Helical" evidence="11">
    <location>
        <begin position="49"/>
        <end position="68"/>
    </location>
</feature>
<evidence type="ECO:0000259" key="13">
    <source>
        <dbReference type="Pfam" id="PF01529"/>
    </source>
</evidence>
<dbReference type="GO" id="GO:0005794">
    <property type="term" value="C:Golgi apparatus"/>
    <property type="evidence" value="ECO:0007669"/>
    <property type="project" value="TreeGrafter"/>
</dbReference>
<dbReference type="PANTHER" id="PTHR22883">
    <property type="entry name" value="ZINC FINGER DHHC DOMAIN CONTAINING PROTEIN"/>
    <property type="match status" value="1"/>
</dbReference>
<feature type="region of interest" description="Disordered" evidence="12">
    <location>
        <begin position="423"/>
        <end position="450"/>
    </location>
</feature>
<evidence type="ECO:0000256" key="2">
    <source>
        <dbReference type="ARBA" id="ARBA00008574"/>
    </source>
</evidence>
<evidence type="ECO:0000256" key="12">
    <source>
        <dbReference type="SAM" id="MobiDB-lite"/>
    </source>
</evidence>
<dbReference type="GO" id="GO:0005783">
    <property type="term" value="C:endoplasmic reticulum"/>
    <property type="evidence" value="ECO:0007669"/>
    <property type="project" value="TreeGrafter"/>
</dbReference>
<evidence type="ECO:0000256" key="5">
    <source>
        <dbReference type="ARBA" id="ARBA00022989"/>
    </source>
</evidence>
<feature type="transmembrane region" description="Helical" evidence="11">
    <location>
        <begin position="193"/>
        <end position="216"/>
    </location>
</feature>
<organism evidence="14 15">
    <name type="scientific">Rubus argutus</name>
    <name type="common">Southern blackberry</name>
    <dbReference type="NCBI Taxonomy" id="59490"/>
    <lineage>
        <taxon>Eukaryota</taxon>
        <taxon>Viridiplantae</taxon>
        <taxon>Streptophyta</taxon>
        <taxon>Embryophyta</taxon>
        <taxon>Tracheophyta</taxon>
        <taxon>Spermatophyta</taxon>
        <taxon>Magnoliopsida</taxon>
        <taxon>eudicotyledons</taxon>
        <taxon>Gunneridae</taxon>
        <taxon>Pentapetalae</taxon>
        <taxon>rosids</taxon>
        <taxon>fabids</taxon>
        <taxon>Rosales</taxon>
        <taxon>Rosaceae</taxon>
        <taxon>Rosoideae</taxon>
        <taxon>Rosoideae incertae sedis</taxon>
        <taxon>Rubus</taxon>
    </lineage>
</organism>
<feature type="domain" description="Palmitoyltransferase DHHC" evidence="13">
    <location>
        <begin position="149"/>
        <end position="274"/>
    </location>
</feature>
<dbReference type="PANTHER" id="PTHR22883:SF43">
    <property type="entry name" value="PALMITOYLTRANSFERASE APP"/>
    <property type="match status" value="1"/>
</dbReference>
<feature type="region of interest" description="Disordered" evidence="12">
    <location>
        <begin position="354"/>
        <end position="409"/>
    </location>
</feature>
<keyword evidence="6 11" id="KW-0472">Membrane</keyword>
<evidence type="ECO:0000256" key="3">
    <source>
        <dbReference type="ARBA" id="ARBA00022679"/>
    </source>
</evidence>
<comment type="similarity">
    <text evidence="2 11">Belongs to the DHHC palmitoyltransferase family.</text>
</comment>
<dbReference type="AlphaFoldDB" id="A0AAW1WSF9"/>
<protein>
    <recommendedName>
        <fullName evidence="11">S-acyltransferase</fullName>
        <ecNumber evidence="11">2.3.1.225</ecNumber>
    </recommendedName>
    <alternativeName>
        <fullName evidence="11">Palmitoyltransferase</fullName>
    </alternativeName>
</protein>
<gene>
    <name evidence="14" type="ORF">M0R45_023800</name>
</gene>
<feature type="compositionally biased region" description="Polar residues" evidence="12">
    <location>
        <begin position="434"/>
        <end position="450"/>
    </location>
</feature>
<dbReference type="GO" id="GO:0019706">
    <property type="term" value="F:protein-cysteine S-palmitoyltransferase activity"/>
    <property type="evidence" value="ECO:0007669"/>
    <property type="project" value="UniProtKB-EC"/>
</dbReference>
<keyword evidence="5 11" id="KW-1133">Transmembrane helix</keyword>
<comment type="subcellular location">
    <subcellularLocation>
        <location evidence="1">Endomembrane system</location>
        <topology evidence="1">Multi-pass membrane protein</topology>
    </subcellularLocation>
</comment>
<evidence type="ECO:0000256" key="6">
    <source>
        <dbReference type="ARBA" id="ARBA00023136"/>
    </source>
</evidence>
<dbReference type="Proteomes" id="UP001457282">
    <property type="component" value="Unassembled WGS sequence"/>
</dbReference>
<feature type="region of interest" description="Disordered" evidence="12">
    <location>
        <begin position="106"/>
        <end position="130"/>
    </location>
</feature>
<comment type="domain">
    <text evidence="11">The DHHC domain is required for palmitoyltransferase activity.</text>
</comment>
<feature type="transmembrane region" description="Helical" evidence="11">
    <location>
        <begin position="237"/>
        <end position="262"/>
    </location>
</feature>
<dbReference type="InterPro" id="IPR039859">
    <property type="entry name" value="PFA4/ZDH16/20/ERF2-like"/>
</dbReference>
<feature type="compositionally biased region" description="Polar residues" evidence="12">
    <location>
        <begin position="383"/>
        <end position="392"/>
    </location>
</feature>
<keyword evidence="4 11" id="KW-0812">Transmembrane</keyword>
<keyword evidence="7" id="KW-0564">Palmitate</keyword>
<keyword evidence="9 11" id="KW-0012">Acyltransferase</keyword>
<name>A0AAW1WSF9_RUBAR</name>
<evidence type="ECO:0000256" key="4">
    <source>
        <dbReference type="ARBA" id="ARBA00022692"/>
    </source>
</evidence>
<evidence type="ECO:0000256" key="8">
    <source>
        <dbReference type="ARBA" id="ARBA00023288"/>
    </source>
</evidence>
<dbReference type="InterPro" id="IPR001594">
    <property type="entry name" value="Palmitoyltrfase_DHHC"/>
</dbReference>
<feature type="compositionally biased region" description="Polar residues" evidence="12">
    <location>
        <begin position="120"/>
        <end position="130"/>
    </location>
</feature>
<reference evidence="14 15" key="1">
    <citation type="journal article" date="2023" name="G3 (Bethesda)">
        <title>A chromosome-length genome assembly and annotation of blackberry (Rubus argutus, cv. 'Hillquist').</title>
        <authorList>
            <person name="Bruna T."/>
            <person name="Aryal R."/>
            <person name="Dudchenko O."/>
            <person name="Sargent D.J."/>
            <person name="Mead D."/>
            <person name="Buti M."/>
            <person name="Cavallini A."/>
            <person name="Hytonen T."/>
            <person name="Andres J."/>
            <person name="Pham M."/>
            <person name="Weisz D."/>
            <person name="Mascagni F."/>
            <person name="Usai G."/>
            <person name="Natali L."/>
            <person name="Bassil N."/>
            <person name="Fernandez G.E."/>
            <person name="Lomsadze A."/>
            <person name="Armour M."/>
            <person name="Olukolu B."/>
            <person name="Poorten T."/>
            <person name="Britton C."/>
            <person name="Davik J."/>
            <person name="Ashrafi H."/>
            <person name="Aiden E.L."/>
            <person name="Borodovsky M."/>
            <person name="Worthington M."/>
        </authorList>
    </citation>
    <scope>NUCLEOTIDE SEQUENCE [LARGE SCALE GENOMIC DNA]</scope>
    <source>
        <strain evidence="14">PI 553951</strain>
    </source>
</reference>
<dbReference type="PROSITE" id="PS50216">
    <property type="entry name" value="DHHC"/>
    <property type="match status" value="1"/>
</dbReference>
<feature type="transmembrane region" description="Helical" evidence="11">
    <location>
        <begin position="75"/>
        <end position="96"/>
    </location>
</feature>
<dbReference type="Pfam" id="PF01529">
    <property type="entry name" value="DHHC"/>
    <property type="match status" value="1"/>
</dbReference>
<accession>A0AAW1WSF9</accession>
<evidence type="ECO:0000256" key="1">
    <source>
        <dbReference type="ARBA" id="ARBA00004127"/>
    </source>
</evidence>
<comment type="catalytic activity">
    <reaction evidence="10 11">
        <text>L-cysteinyl-[protein] + hexadecanoyl-CoA = S-hexadecanoyl-L-cysteinyl-[protein] + CoA</text>
        <dbReference type="Rhea" id="RHEA:36683"/>
        <dbReference type="Rhea" id="RHEA-COMP:10131"/>
        <dbReference type="Rhea" id="RHEA-COMP:11032"/>
        <dbReference type="ChEBI" id="CHEBI:29950"/>
        <dbReference type="ChEBI" id="CHEBI:57287"/>
        <dbReference type="ChEBI" id="CHEBI:57379"/>
        <dbReference type="ChEBI" id="CHEBI:74151"/>
        <dbReference type="EC" id="2.3.1.225"/>
    </reaction>
</comment>
<evidence type="ECO:0000256" key="10">
    <source>
        <dbReference type="ARBA" id="ARBA00048048"/>
    </source>
</evidence>